<dbReference type="OrthoDB" id="73040at2"/>
<keyword evidence="1" id="KW-0732">Signal</keyword>
<feature type="signal peptide" evidence="1">
    <location>
        <begin position="1"/>
        <end position="24"/>
    </location>
</feature>
<dbReference type="PATRIC" id="fig|320778.3.peg.5149"/>
<keyword evidence="3" id="KW-1185">Reference proteome</keyword>
<name>A0A0J1JQ11_9GAMM</name>
<evidence type="ECO:0000256" key="1">
    <source>
        <dbReference type="SAM" id="SignalP"/>
    </source>
</evidence>
<dbReference type="AlphaFoldDB" id="A0A0J1JQ11"/>
<accession>A0A0J1JQ11</accession>
<gene>
    <name evidence="2" type="ORF">ABT57_24080</name>
</gene>
<proteinExistence type="predicted"/>
<evidence type="ECO:0000313" key="2">
    <source>
        <dbReference type="EMBL" id="KLV04322.1"/>
    </source>
</evidence>
<dbReference type="Gene3D" id="2.60.40.3700">
    <property type="match status" value="1"/>
</dbReference>
<dbReference type="EMBL" id="LDOU01000035">
    <property type="protein sequence ID" value="KLV04322.1"/>
    <property type="molecule type" value="Genomic_DNA"/>
</dbReference>
<dbReference type="InterPro" id="IPR047808">
    <property type="entry name" value="CueP-like"/>
</dbReference>
<evidence type="ECO:0008006" key="4">
    <source>
        <dbReference type="Google" id="ProtNLM"/>
    </source>
</evidence>
<organism evidence="2 3">
    <name type="scientific">Photobacterium ganghwense</name>
    <dbReference type="NCBI Taxonomy" id="320778"/>
    <lineage>
        <taxon>Bacteria</taxon>
        <taxon>Pseudomonadati</taxon>
        <taxon>Pseudomonadota</taxon>
        <taxon>Gammaproteobacteria</taxon>
        <taxon>Vibrionales</taxon>
        <taxon>Vibrionaceae</taxon>
        <taxon>Photobacterium</taxon>
    </lineage>
</organism>
<dbReference type="Pfam" id="PF21172">
    <property type="entry name" value="CueP"/>
    <property type="match status" value="1"/>
</dbReference>
<protein>
    <recommendedName>
        <fullName evidence="4">Copper-binding protein</fullName>
    </recommendedName>
</protein>
<sequence length="177" mass="19719">MNLVSRYPLIVATLLSLSAPQAYAETQADTFRQLSAEDALEASHQWHHTGEASVKVYPDRIEASFADQSSATIPTGDQFLLSVAPYEDVTHGCTFHVPTGCQGEMVEKAMMVKITNAETQEVIQSGMVRTQKDGFIDFWLPKDHRYQFTFTYKGKTTSEVLSTDANSRTCITTMQLL</sequence>
<dbReference type="Proteomes" id="UP000035909">
    <property type="component" value="Unassembled WGS sequence"/>
</dbReference>
<dbReference type="NCBIfam" id="NF038094">
    <property type="entry name" value="CueP_fam"/>
    <property type="match status" value="1"/>
</dbReference>
<feature type="chain" id="PRO_5005254120" description="Copper-binding protein" evidence="1">
    <location>
        <begin position="25"/>
        <end position="177"/>
    </location>
</feature>
<dbReference type="RefSeq" id="WP_047887810.1">
    <property type="nucleotide sequence ID" value="NZ_LDOU01000035.1"/>
</dbReference>
<dbReference type="STRING" id="320778.ABT57_24080"/>
<comment type="caution">
    <text evidence="2">The sequence shown here is derived from an EMBL/GenBank/DDBJ whole genome shotgun (WGS) entry which is preliminary data.</text>
</comment>
<reference evidence="2 3" key="1">
    <citation type="submission" date="2015-05" db="EMBL/GenBank/DDBJ databases">
        <title>Photobacterium galathea sp. nov.</title>
        <authorList>
            <person name="Machado H."/>
            <person name="Gram L."/>
        </authorList>
    </citation>
    <scope>NUCLEOTIDE SEQUENCE [LARGE SCALE GENOMIC DNA]</scope>
    <source>
        <strain evidence="2 3">DSM 22954</strain>
    </source>
</reference>
<evidence type="ECO:0000313" key="3">
    <source>
        <dbReference type="Proteomes" id="UP000035909"/>
    </source>
</evidence>